<gene>
    <name evidence="2" type="ORF">Sjap_001049</name>
</gene>
<dbReference type="Proteomes" id="UP001417504">
    <property type="component" value="Unassembled WGS sequence"/>
</dbReference>
<reference evidence="2 3" key="1">
    <citation type="submission" date="2024-01" db="EMBL/GenBank/DDBJ databases">
        <title>Genome assemblies of Stephania.</title>
        <authorList>
            <person name="Yang L."/>
        </authorList>
    </citation>
    <scope>NUCLEOTIDE SEQUENCE [LARGE SCALE GENOMIC DNA]</scope>
    <source>
        <strain evidence="2">QJT</strain>
        <tissue evidence="2">Leaf</tissue>
    </source>
</reference>
<sequence length="53" mass="6175">MSQVIKKTIVFEETKGDFSSDGKCEFEDEENYVNFDEPPKFDDDDQGYSLKTQ</sequence>
<dbReference type="AlphaFoldDB" id="A0AAP0KLH4"/>
<keyword evidence="3" id="KW-1185">Reference proteome</keyword>
<evidence type="ECO:0000313" key="2">
    <source>
        <dbReference type="EMBL" id="KAK9153569.1"/>
    </source>
</evidence>
<evidence type="ECO:0000256" key="1">
    <source>
        <dbReference type="SAM" id="MobiDB-lite"/>
    </source>
</evidence>
<accession>A0AAP0KLH4</accession>
<protein>
    <submittedName>
        <fullName evidence="2">Uncharacterized protein</fullName>
    </submittedName>
</protein>
<evidence type="ECO:0000313" key="3">
    <source>
        <dbReference type="Proteomes" id="UP001417504"/>
    </source>
</evidence>
<proteinExistence type="predicted"/>
<comment type="caution">
    <text evidence="2">The sequence shown here is derived from an EMBL/GenBank/DDBJ whole genome shotgun (WGS) entry which is preliminary data.</text>
</comment>
<name>A0AAP0KLH4_9MAGN</name>
<organism evidence="2 3">
    <name type="scientific">Stephania japonica</name>
    <dbReference type="NCBI Taxonomy" id="461633"/>
    <lineage>
        <taxon>Eukaryota</taxon>
        <taxon>Viridiplantae</taxon>
        <taxon>Streptophyta</taxon>
        <taxon>Embryophyta</taxon>
        <taxon>Tracheophyta</taxon>
        <taxon>Spermatophyta</taxon>
        <taxon>Magnoliopsida</taxon>
        <taxon>Ranunculales</taxon>
        <taxon>Menispermaceae</taxon>
        <taxon>Menispermoideae</taxon>
        <taxon>Cissampelideae</taxon>
        <taxon>Stephania</taxon>
    </lineage>
</organism>
<feature type="region of interest" description="Disordered" evidence="1">
    <location>
        <begin position="31"/>
        <end position="53"/>
    </location>
</feature>
<dbReference type="EMBL" id="JBBNAE010000001">
    <property type="protein sequence ID" value="KAK9153569.1"/>
    <property type="molecule type" value="Genomic_DNA"/>
</dbReference>